<keyword evidence="2" id="KW-0378">Hydrolase</keyword>
<name>A0ABV6RCR4_9MICO</name>
<reference evidence="5 6" key="1">
    <citation type="submission" date="2024-09" db="EMBL/GenBank/DDBJ databases">
        <authorList>
            <person name="Sun Q."/>
            <person name="Mori K."/>
        </authorList>
    </citation>
    <scope>NUCLEOTIDE SEQUENCE [LARGE SCALE GENOMIC DNA]</scope>
    <source>
        <strain evidence="5 6">CICC 10874</strain>
    </source>
</reference>
<dbReference type="Gene3D" id="3.20.20.80">
    <property type="entry name" value="Glycosidases"/>
    <property type="match status" value="1"/>
</dbReference>
<evidence type="ECO:0000313" key="5">
    <source>
        <dbReference type="EMBL" id="MFC0674364.1"/>
    </source>
</evidence>
<protein>
    <submittedName>
        <fullName evidence="5">GH25 family lysozyme</fullName>
    </submittedName>
</protein>
<evidence type="ECO:0000256" key="1">
    <source>
        <dbReference type="ARBA" id="ARBA00010646"/>
    </source>
</evidence>
<feature type="compositionally biased region" description="Polar residues" evidence="4">
    <location>
        <begin position="13"/>
        <end position="27"/>
    </location>
</feature>
<organism evidence="5 6">
    <name type="scientific">Brachybacterium hainanense</name>
    <dbReference type="NCBI Taxonomy" id="1541174"/>
    <lineage>
        <taxon>Bacteria</taxon>
        <taxon>Bacillati</taxon>
        <taxon>Actinomycetota</taxon>
        <taxon>Actinomycetes</taxon>
        <taxon>Micrococcales</taxon>
        <taxon>Dermabacteraceae</taxon>
        <taxon>Brachybacterium</taxon>
    </lineage>
</organism>
<sequence length="278" mass="30571">MSPYLPRHVRPAPSSSTPVARSETSPGPSRRGLLRAGVTGASAALGLGTLGLATAANAEEPAHQEIHGQDVSSWQGEVDWGRQWDMGSRFAWVKATEGNTWKSPTFSAQYRGASRVGMPRGGYHFARPDTGDPITQCDAFLDGGGGWTADGITLPGMVDFEKSPGIPSNYGLSPEDLRSWISEFSSHYRRQTLRRPVIYTNAHWWNQNVGEWTPKNSPLHIANYSYDPSDSLPGRWWGWELWQYSPSGPFAGDSNVWYSGEESFSRFVAEVDYGANGI</sequence>
<dbReference type="PANTHER" id="PTHR34135">
    <property type="entry name" value="LYSOZYME"/>
    <property type="match status" value="1"/>
</dbReference>
<dbReference type="SMART" id="SM00641">
    <property type="entry name" value="Glyco_25"/>
    <property type="match status" value="1"/>
</dbReference>
<dbReference type="PROSITE" id="PS51904">
    <property type="entry name" value="GLYCOSYL_HYDROL_F25_2"/>
    <property type="match status" value="1"/>
</dbReference>
<dbReference type="InterPro" id="IPR018077">
    <property type="entry name" value="Glyco_hydro_fam25_subgr"/>
</dbReference>
<comment type="caution">
    <text evidence="5">The sequence shown here is derived from an EMBL/GenBank/DDBJ whole genome shotgun (WGS) entry which is preliminary data.</text>
</comment>
<gene>
    <name evidence="5" type="ORF">ACFFF6_10405</name>
</gene>
<evidence type="ECO:0000256" key="2">
    <source>
        <dbReference type="ARBA" id="ARBA00022801"/>
    </source>
</evidence>
<comment type="similarity">
    <text evidence="1">Belongs to the glycosyl hydrolase 25 family.</text>
</comment>
<dbReference type="SUPFAM" id="SSF51445">
    <property type="entry name" value="(Trans)glycosidases"/>
    <property type="match status" value="1"/>
</dbReference>
<dbReference type="InterPro" id="IPR017853">
    <property type="entry name" value="GH"/>
</dbReference>
<dbReference type="RefSeq" id="WP_376980378.1">
    <property type="nucleotide sequence ID" value="NZ_JBHLSV010000010.1"/>
</dbReference>
<dbReference type="InterPro" id="IPR006311">
    <property type="entry name" value="TAT_signal"/>
</dbReference>
<dbReference type="EMBL" id="JBHLSV010000010">
    <property type="protein sequence ID" value="MFC0674364.1"/>
    <property type="molecule type" value="Genomic_DNA"/>
</dbReference>
<dbReference type="PROSITE" id="PS51318">
    <property type="entry name" value="TAT"/>
    <property type="match status" value="1"/>
</dbReference>
<proteinExistence type="inferred from homology"/>
<dbReference type="Proteomes" id="UP001589793">
    <property type="component" value="Unassembled WGS sequence"/>
</dbReference>
<feature type="region of interest" description="Disordered" evidence="4">
    <location>
        <begin position="1"/>
        <end position="33"/>
    </location>
</feature>
<dbReference type="PANTHER" id="PTHR34135:SF2">
    <property type="entry name" value="LYSOZYME"/>
    <property type="match status" value="1"/>
</dbReference>
<evidence type="ECO:0000256" key="4">
    <source>
        <dbReference type="SAM" id="MobiDB-lite"/>
    </source>
</evidence>
<accession>A0ABV6RCR4</accession>
<evidence type="ECO:0000313" key="6">
    <source>
        <dbReference type="Proteomes" id="UP001589793"/>
    </source>
</evidence>
<evidence type="ECO:0000256" key="3">
    <source>
        <dbReference type="ARBA" id="ARBA00023295"/>
    </source>
</evidence>
<keyword evidence="3" id="KW-0326">Glycosidase</keyword>
<dbReference type="Pfam" id="PF01183">
    <property type="entry name" value="Glyco_hydro_25"/>
    <property type="match status" value="1"/>
</dbReference>
<dbReference type="InterPro" id="IPR002053">
    <property type="entry name" value="Glyco_hydro_25"/>
</dbReference>
<keyword evidence="6" id="KW-1185">Reference proteome</keyword>